<evidence type="ECO:0000256" key="2">
    <source>
        <dbReference type="ARBA" id="ARBA00023242"/>
    </source>
</evidence>
<evidence type="ECO:0000256" key="3">
    <source>
        <dbReference type="SAM" id="MobiDB-lite"/>
    </source>
</evidence>
<feature type="region of interest" description="Disordered" evidence="3">
    <location>
        <begin position="1"/>
        <end position="33"/>
    </location>
</feature>
<reference evidence="5 6" key="1">
    <citation type="submission" date="2015-04" db="EMBL/GenBank/DDBJ databases">
        <authorList>
            <person name="Syromyatnikov M.Y."/>
            <person name="Popov V.N."/>
        </authorList>
    </citation>
    <scope>NUCLEOTIDE SEQUENCE [LARGE SCALE GENOMIC DNA]</scope>
</reference>
<name>A0A1J1HJC5_9DIPT</name>
<dbReference type="InterPro" id="IPR000210">
    <property type="entry name" value="BTB/POZ_dom"/>
</dbReference>
<gene>
    <name evidence="5" type="ORF">CLUMA_CG001910</name>
</gene>
<dbReference type="InterPro" id="IPR051095">
    <property type="entry name" value="Dros_DevTransReg"/>
</dbReference>
<dbReference type="GO" id="GO:0006357">
    <property type="term" value="P:regulation of transcription by RNA polymerase II"/>
    <property type="evidence" value="ECO:0007669"/>
    <property type="project" value="TreeGrafter"/>
</dbReference>
<dbReference type="AlphaFoldDB" id="A0A1J1HJC5"/>
<keyword evidence="6" id="KW-1185">Reference proteome</keyword>
<accession>A0A1J1HJC5</accession>
<evidence type="ECO:0000256" key="1">
    <source>
        <dbReference type="ARBA" id="ARBA00004123"/>
    </source>
</evidence>
<dbReference type="CDD" id="cd18315">
    <property type="entry name" value="BTB_POZ_BAB-like"/>
    <property type="match status" value="1"/>
</dbReference>
<keyword evidence="2" id="KW-0539">Nucleus</keyword>
<evidence type="ECO:0000313" key="6">
    <source>
        <dbReference type="Proteomes" id="UP000183832"/>
    </source>
</evidence>
<sequence>MSSNSETPKKHVLYPSANQTNKSPPKQGHHLPKVTLPKVHTSHIQSASQHQYYSLRWNNYQNNLTDMFHELLNSEKFVDVTLACEHNSLKCHKVVLSACSTFFQKLLMDNPCKHPIIIMPPEVAFADLQFIIEFVYRGEIDVSEAELQVS</sequence>
<dbReference type="OrthoDB" id="10261408at2759"/>
<feature type="domain" description="BTB" evidence="4">
    <location>
        <begin position="78"/>
        <end position="144"/>
    </location>
</feature>
<dbReference type="Gene3D" id="3.30.710.10">
    <property type="entry name" value="Potassium Channel Kv1.1, Chain A"/>
    <property type="match status" value="1"/>
</dbReference>
<dbReference type="Pfam" id="PF00651">
    <property type="entry name" value="BTB"/>
    <property type="match status" value="1"/>
</dbReference>
<dbReference type="InterPro" id="IPR011333">
    <property type="entry name" value="SKP1/BTB/POZ_sf"/>
</dbReference>
<evidence type="ECO:0000313" key="5">
    <source>
        <dbReference type="EMBL" id="CRK88125.1"/>
    </source>
</evidence>
<proteinExistence type="predicted"/>
<comment type="subcellular location">
    <subcellularLocation>
        <location evidence="1">Nucleus</location>
    </subcellularLocation>
</comment>
<protein>
    <submittedName>
        <fullName evidence="5">CLUMA_CG001910, isoform A</fullName>
    </submittedName>
</protein>
<dbReference type="Proteomes" id="UP000183832">
    <property type="component" value="Unassembled WGS sequence"/>
</dbReference>
<dbReference type="PROSITE" id="PS50097">
    <property type="entry name" value="BTB"/>
    <property type="match status" value="1"/>
</dbReference>
<dbReference type="STRING" id="568069.A0A1J1HJC5"/>
<evidence type="ECO:0000259" key="4">
    <source>
        <dbReference type="PROSITE" id="PS50097"/>
    </source>
</evidence>
<dbReference type="PANTHER" id="PTHR23110:SF102">
    <property type="entry name" value="PIPSQUEAK, ISOFORM O"/>
    <property type="match status" value="1"/>
</dbReference>
<dbReference type="EMBL" id="CVRI01000006">
    <property type="protein sequence ID" value="CRK88125.1"/>
    <property type="molecule type" value="Genomic_DNA"/>
</dbReference>
<dbReference type="GO" id="GO:0005634">
    <property type="term" value="C:nucleus"/>
    <property type="evidence" value="ECO:0007669"/>
    <property type="project" value="UniProtKB-SubCell"/>
</dbReference>
<dbReference type="SUPFAM" id="SSF54695">
    <property type="entry name" value="POZ domain"/>
    <property type="match status" value="1"/>
</dbReference>
<dbReference type="PANTHER" id="PTHR23110">
    <property type="entry name" value="BTB DOMAIN TRANSCRIPTION FACTOR"/>
    <property type="match status" value="1"/>
</dbReference>
<organism evidence="5 6">
    <name type="scientific">Clunio marinus</name>
    <dbReference type="NCBI Taxonomy" id="568069"/>
    <lineage>
        <taxon>Eukaryota</taxon>
        <taxon>Metazoa</taxon>
        <taxon>Ecdysozoa</taxon>
        <taxon>Arthropoda</taxon>
        <taxon>Hexapoda</taxon>
        <taxon>Insecta</taxon>
        <taxon>Pterygota</taxon>
        <taxon>Neoptera</taxon>
        <taxon>Endopterygota</taxon>
        <taxon>Diptera</taxon>
        <taxon>Nematocera</taxon>
        <taxon>Chironomoidea</taxon>
        <taxon>Chironomidae</taxon>
        <taxon>Clunio</taxon>
    </lineage>
</organism>